<sequence length="129" mass="14139">MACGTLDLLPAYPTRMFSIEFPATRPVLIAMRSRGDFGANIGWMRAAGLSVGLTDQLGSAFSALRVDPSCWGALLIHVDDFGGIDEVLEKLLILRRQVPNVPVILVSWRVARDDFGSERLPLADVTLRD</sequence>
<proteinExistence type="predicted"/>
<accession>A0A4R2NHJ0</accession>
<name>A0A4R2NHJ0_RHOAD</name>
<organism evidence="1 2">
    <name type="scientific">Rhodovulum adriaticum</name>
    <name type="common">Rhodopseudomonas adriatica</name>
    <dbReference type="NCBI Taxonomy" id="35804"/>
    <lineage>
        <taxon>Bacteria</taxon>
        <taxon>Pseudomonadati</taxon>
        <taxon>Pseudomonadota</taxon>
        <taxon>Alphaproteobacteria</taxon>
        <taxon>Rhodobacterales</taxon>
        <taxon>Paracoccaceae</taxon>
        <taxon>Rhodovulum</taxon>
    </lineage>
</organism>
<reference evidence="1 2" key="1">
    <citation type="submission" date="2019-03" db="EMBL/GenBank/DDBJ databases">
        <title>Genomic Encyclopedia of Type Strains, Phase IV (KMG-IV): sequencing the most valuable type-strain genomes for metagenomic binning, comparative biology and taxonomic classification.</title>
        <authorList>
            <person name="Goeker M."/>
        </authorList>
    </citation>
    <scope>NUCLEOTIDE SEQUENCE [LARGE SCALE GENOMIC DNA]</scope>
    <source>
        <strain evidence="1 2">DSM 2781</strain>
    </source>
</reference>
<evidence type="ECO:0000313" key="1">
    <source>
        <dbReference type="EMBL" id="TCP20728.1"/>
    </source>
</evidence>
<dbReference type="Proteomes" id="UP000295733">
    <property type="component" value="Unassembled WGS sequence"/>
</dbReference>
<dbReference type="EMBL" id="SLXL01000017">
    <property type="protein sequence ID" value="TCP20728.1"/>
    <property type="molecule type" value="Genomic_DNA"/>
</dbReference>
<feature type="non-terminal residue" evidence="1">
    <location>
        <position position="129"/>
    </location>
</feature>
<dbReference type="AlphaFoldDB" id="A0A4R2NHJ0"/>
<comment type="caution">
    <text evidence="1">The sequence shown here is derived from an EMBL/GenBank/DDBJ whole genome shotgun (WGS) entry which is preliminary data.</text>
</comment>
<protein>
    <submittedName>
        <fullName evidence="1">Uncharacterized protein</fullName>
    </submittedName>
</protein>
<keyword evidence="2" id="KW-1185">Reference proteome</keyword>
<gene>
    <name evidence="1" type="ORF">EV656_1171</name>
</gene>
<evidence type="ECO:0000313" key="2">
    <source>
        <dbReference type="Proteomes" id="UP000295733"/>
    </source>
</evidence>